<gene>
    <name evidence="2" type="ORF">HLH21_06375</name>
</gene>
<feature type="signal peptide" evidence="1">
    <location>
        <begin position="1"/>
        <end position="22"/>
    </location>
</feature>
<proteinExistence type="predicted"/>
<dbReference type="RefSeq" id="WP_182942473.1">
    <property type="nucleotide sequence ID" value="NZ_JABEQH010000007.1"/>
</dbReference>
<evidence type="ECO:0000256" key="1">
    <source>
        <dbReference type="SAM" id="SignalP"/>
    </source>
</evidence>
<organism evidence="2 3">
    <name type="scientific">Gluconacetobacter johannae</name>
    <dbReference type="NCBI Taxonomy" id="112140"/>
    <lineage>
        <taxon>Bacteria</taxon>
        <taxon>Pseudomonadati</taxon>
        <taxon>Pseudomonadota</taxon>
        <taxon>Alphaproteobacteria</taxon>
        <taxon>Acetobacterales</taxon>
        <taxon>Acetobacteraceae</taxon>
        <taxon>Gluconacetobacter</taxon>
    </lineage>
</organism>
<protein>
    <submittedName>
        <fullName evidence="2">Uncharacterized protein</fullName>
    </submittedName>
</protein>
<sequence>MITRPLAVPVLMAMGLCLCGFAPVSDEDTPPILGNRTDSATGHPVVITSDSRAFCDRLVTVIDAYGPPLTHEVHDLRNQGAHLCREGKLRSGIEQLRRALMVLKEDNHS</sequence>
<keyword evidence="3" id="KW-1185">Reference proteome</keyword>
<evidence type="ECO:0000313" key="2">
    <source>
        <dbReference type="EMBL" id="MBB2175557.1"/>
    </source>
</evidence>
<comment type="caution">
    <text evidence="2">The sequence shown here is derived from an EMBL/GenBank/DDBJ whole genome shotgun (WGS) entry which is preliminary data.</text>
</comment>
<dbReference type="Proteomes" id="UP000561066">
    <property type="component" value="Unassembled WGS sequence"/>
</dbReference>
<dbReference type="AlphaFoldDB" id="A0A7W4P309"/>
<feature type="chain" id="PRO_5031088829" evidence="1">
    <location>
        <begin position="23"/>
        <end position="109"/>
    </location>
</feature>
<keyword evidence="1" id="KW-0732">Signal</keyword>
<accession>A0A7W4P309</accession>
<reference evidence="2 3" key="1">
    <citation type="submission" date="2020-04" db="EMBL/GenBank/DDBJ databases">
        <title>Description of novel Gluconacetobacter.</title>
        <authorList>
            <person name="Sombolestani A."/>
        </authorList>
    </citation>
    <scope>NUCLEOTIDE SEQUENCE [LARGE SCALE GENOMIC DNA]</scope>
    <source>
        <strain evidence="2 3">LMG 21312</strain>
    </source>
</reference>
<dbReference type="EMBL" id="JABEQH010000007">
    <property type="protein sequence ID" value="MBB2175557.1"/>
    <property type="molecule type" value="Genomic_DNA"/>
</dbReference>
<name>A0A7W4P309_9PROT</name>
<evidence type="ECO:0000313" key="3">
    <source>
        <dbReference type="Proteomes" id="UP000561066"/>
    </source>
</evidence>